<comment type="caution">
    <text evidence="16">Lacks conserved residue(s) required for the propagation of feature annotation.</text>
</comment>
<protein>
    <recommendedName>
        <fullName evidence="16">Adenylate kinase isoenzyme 6 homolog</fullName>
        <shortName evidence="16">AK6</shortName>
        <ecNumber evidence="16">2.7.4.3</ecNumber>
    </recommendedName>
    <alternativeName>
        <fullName evidence="16">Dual activity adenylate kinase/ATPase</fullName>
        <shortName evidence="16">AK/ATPase</shortName>
    </alternativeName>
</protein>
<feature type="region of interest" description="LID" evidence="16">
    <location>
        <begin position="236"/>
        <end position="246"/>
    </location>
</feature>
<evidence type="ECO:0000256" key="5">
    <source>
        <dbReference type="ARBA" id="ARBA00022490"/>
    </source>
</evidence>
<feature type="binding site" evidence="16">
    <location>
        <position position="146"/>
    </location>
    <ligand>
        <name>ATP</name>
        <dbReference type="ChEBI" id="CHEBI:30616"/>
    </ligand>
</feature>
<evidence type="ECO:0000313" key="18">
    <source>
        <dbReference type="Proteomes" id="UP000483672"/>
    </source>
</evidence>
<dbReference type="AlphaFoldDB" id="A0A7C8VA02"/>
<sequence length="303" mass="34981">MVVYSFFIFDRHCECIYIRQWLNNVSSATQPLSRPVTASSAATVATSVAEKPTSGNRLSMAEQAKLVFGVIFSLRNMVKKLCGPEDSFLCYRTGHYKLHYYETLSSLRFVMLTDIRTESLKSSLHQIYVNLYVEYVVKNPLSRKSTHCELLAEATGLKHLSINQVAKDNNCYDTFDEELKSWEVDEDKLLDAIEDDVKKGGYIIDWHVCDIFPKSWIDLVVVLRTDNTVLFDRLKARDYSDKKLDENIDAEIMQVILEEAREAYDEDIVIELQSNETDEIESNVERITAWVEQWKANNNESED</sequence>
<dbReference type="GO" id="GO:0042274">
    <property type="term" value="P:ribosomal small subunit biogenesis"/>
    <property type="evidence" value="ECO:0007669"/>
    <property type="project" value="UniProtKB-UniRule"/>
</dbReference>
<keyword evidence="14" id="KW-0333">Golgi apparatus</keyword>
<organism evidence="17 18">
    <name type="scientific">Orbilia oligospora</name>
    <name type="common">Nematode-trapping fungus</name>
    <name type="synonym">Arthrobotrys oligospora</name>
    <dbReference type="NCBI Taxonomy" id="2813651"/>
    <lineage>
        <taxon>Eukaryota</taxon>
        <taxon>Fungi</taxon>
        <taxon>Dikarya</taxon>
        <taxon>Ascomycota</taxon>
        <taxon>Pezizomycotina</taxon>
        <taxon>Orbiliomycetes</taxon>
        <taxon>Orbiliales</taxon>
        <taxon>Orbiliaceae</taxon>
        <taxon>Orbilia</taxon>
    </lineage>
</organism>
<keyword evidence="4" id="KW-0813">Transport</keyword>
<evidence type="ECO:0000256" key="13">
    <source>
        <dbReference type="ARBA" id="ARBA00022892"/>
    </source>
</evidence>
<dbReference type="Gene3D" id="3.40.50.300">
    <property type="entry name" value="P-loop containing nucleotide triphosphate hydrolases"/>
    <property type="match status" value="1"/>
</dbReference>
<feature type="binding site" evidence="16">
    <location>
        <position position="145"/>
    </location>
    <ligand>
        <name>ATP</name>
        <dbReference type="ChEBI" id="CHEBI:30616"/>
    </ligand>
</feature>
<evidence type="ECO:0000256" key="12">
    <source>
        <dbReference type="ARBA" id="ARBA00022840"/>
    </source>
</evidence>
<dbReference type="GO" id="GO:0048193">
    <property type="term" value="P:Golgi vesicle transport"/>
    <property type="evidence" value="ECO:0007669"/>
    <property type="project" value="UniProtKB-ARBA"/>
</dbReference>
<dbReference type="EMBL" id="WIPF01000021">
    <property type="protein sequence ID" value="KAF3226966.1"/>
    <property type="molecule type" value="Genomic_DNA"/>
</dbReference>
<dbReference type="SUPFAM" id="SSF52540">
    <property type="entry name" value="P-loop containing nucleoside triphosphate hydrolases"/>
    <property type="match status" value="1"/>
</dbReference>
<evidence type="ECO:0000256" key="6">
    <source>
        <dbReference type="ARBA" id="ARBA00022517"/>
    </source>
</evidence>
<dbReference type="GO" id="GO:0005634">
    <property type="term" value="C:nucleus"/>
    <property type="evidence" value="ECO:0007669"/>
    <property type="project" value="UniProtKB-SubCell"/>
</dbReference>
<evidence type="ECO:0000256" key="11">
    <source>
        <dbReference type="ARBA" id="ARBA00022824"/>
    </source>
</evidence>
<dbReference type="SUPFAM" id="SSF64356">
    <property type="entry name" value="SNARE-like"/>
    <property type="match status" value="1"/>
</dbReference>
<evidence type="ECO:0000256" key="9">
    <source>
        <dbReference type="ARBA" id="ARBA00022741"/>
    </source>
</evidence>
<keyword evidence="7 16" id="KW-0698">rRNA processing</keyword>
<reference evidence="17 18" key="1">
    <citation type="submission" date="2019-06" db="EMBL/GenBank/DDBJ databases">
        <authorList>
            <person name="Palmer J.M."/>
        </authorList>
    </citation>
    <scope>NUCLEOTIDE SEQUENCE [LARGE SCALE GENOMIC DNA]</scope>
    <source>
        <strain evidence="17 18">TWF191</strain>
    </source>
</reference>
<comment type="function">
    <text evidence="16">Broad-specificity nucleoside monophosphate (NMP) kinase that catalyzes the reversible transfer of the terminal phosphate group between nucleoside triphosphates and monophosphates. Has also ATPase activity. Involved in the late cytoplasmic maturation steps of the 40S ribosomal particles, specifically 18S rRNA maturation. While NMP activity is not required for ribosome maturation, ATPase activity is. Associates transiently with small ribosomal subunit protein uS11. ATP hydrolysis breaks the interaction with uS11. May temporarily remove uS11 from the ribosome to enable a conformational change of the ribosomal RNA that is needed for the final maturation step of the small ribosomal subunit. Its NMP activity may have a role in nuclear energy homeostasis.</text>
</comment>
<dbReference type="InterPro" id="IPR011012">
    <property type="entry name" value="Longin-like_dom_sf"/>
</dbReference>
<keyword evidence="6 16" id="KW-0690">Ribosome biogenesis</keyword>
<dbReference type="SMART" id="SM01399">
    <property type="entry name" value="Sybindin"/>
    <property type="match status" value="1"/>
</dbReference>
<keyword evidence="9 16" id="KW-0547">Nucleotide-binding</keyword>
<keyword evidence="15 16" id="KW-0539">Nucleus</keyword>
<dbReference type="CDD" id="cd14855">
    <property type="entry name" value="TRAPPC1_MUM2"/>
    <property type="match status" value="1"/>
</dbReference>
<dbReference type="GO" id="GO:0006364">
    <property type="term" value="P:rRNA processing"/>
    <property type="evidence" value="ECO:0007669"/>
    <property type="project" value="UniProtKB-KW"/>
</dbReference>
<dbReference type="GO" id="GO:0004017">
    <property type="term" value="F:AMP kinase activity"/>
    <property type="evidence" value="ECO:0007669"/>
    <property type="project" value="UniProtKB-UniRule"/>
</dbReference>
<evidence type="ECO:0000256" key="1">
    <source>
        <dbReference type="ARBA" id="ARBA00000582"/>
    </source>
</evidence>
<dbReference type="HAMAP" id="MF_00039">
    <property type="entry name" value="Adenylate_kinase_AK6"/>
    <property type="match status" value="1"/>
</dbReference>
<evidence type="ECO:0000313" key="17">
    <source>
        <dbReference type="EMBL" id="KAF3226966.1"/>
    </source>
</evidence>
<dbReference type="GO" id="GO:0005794">
    <property type="term" value="C:Golgi apparatus"/>
    <property type="evidence" value="ECO:0007669"/>
    <property type="project" value="UniProtKB-SubCell"/>
</dbReference>
<evidence type="ECO:0000256" key="16">
    <source>
        <dbReference type="HAMAP-Rule" id="MF_03173"/>
    </source>
</evidence>
<evidence type="ECO:0000256" key="2">
    <source>
        <dbReference type="ARBA" id="ARBA00004240"/>
    </source>
</evidence>
<keyword evidence="13" id="KW-0931">ER-Golgi transport</keyword>
<feature type="binding site" evidence="16">
    <location>
        <position position="144"/>
    </location>
    <ligand>
        <name>ATP</name>
        <dbReference type="ChEBI" id="CHEBI:30616"/>
    </ligand>
</feature>
<accession>A0A7C8VA02</accession>
<dbReference type="Pfam" id="PF13238">
    <property type="entry name" value="AAA_18"/>
    <property type="match status" value="1"/>
</dbReference>
<comment type="caution">
    <text evidence="17">The sequence shown here is derived from an EMBL/GenBank/DDBJ whole genome shotgun (WGS) entry which is preliminary data.</text>
</comment>
<comment type="subunit">
    <text evidence="16">Interacts with small ribosomal subunit protein uS11. Not a structural component of 43S pre-ribosomes, but transiently interacts with them by binding to uS11.</text>
</comment>
<dbReference type="InterPro" id="IPR007233">
    <property type="entry name" value="TRAPPC"/>
</dbReference>
<comment type="catalytic activity">
    <reaction evidence="1 16">
        <text>AMP + ATP = 2 ADP</text>
        <dbReference type="Rhea" id="RHEA:12973"/>
        <dbReference type="ChEBI" id="CHEBI:30616"/>
        <dbReference type="ChEBI" id="CHEBI:456215"/>
        <dbReference type="ChEBI" id="CHEBI:456216"/>
        <dbReference type="EC" id="2.7.4.3"/>
    </reaction>
</comment>
<gene>
    <name evidence="17" type="primary">FAP7</name>
    <name evidence="17" type="ORF">TWF191_004325</name>
</gene>
<proteinExistence type="inferred from homology"/>
<keyword evidence="10 16" id="KW-0418">Kinase</keyword>
<keyword evidence="5 16" id="KW-0963">Cytoplasm</keyword>
<evidence type="ECO:0000256" key="7">
    <source>
        <dbReference type="ARBA" id="ARBA00022552"/>
    </source>
</evidence>
<dbReference type="Pfam" id="PF04099">
    <property type="entry name" value="Sybindin"/>
    <property type="match status" value="1"/>
</dbReference>
<evidence type="ECO:0000256" key="4">
    <source>
        <dbReference type="ARBA" id="ARBA00022448"/>
    </source>
</evidence>
<evidence type="ECO:0000256" key="14">
    <source>
        <dbReference type="ARBA" id="ARBA00023034"/>
    </source>
</evidence>
<name>A0A7C8VA02_ORBOL</name>
<keyword evidence="8 16" id="KW-0808">Transferase</keyword>
<evidence type="ECO:0000256" key="10">
    <source>
        <dbReference type="ARBA" id="ARBA00022777"/>
    </source>
</evidence>
<feature type="binding site" evidence="16">
    <location>
        <position position="237"/>
    </location>
    <ligand>
        <name>ATP</name>
        <dbReference type="ChEBI" id="CHEBI:30616"/>
    </ligand>
</feature>
<dbReference type="GO" id="GO:0005783">
    <property type="term" value="C:endoplasmic reticulum"/>
    <property type="evidence" value="ECO:0007669"/>
    <property type="project" value="UniProtKB-SubCell"/>
</dbReference>
<dbReference type="PANTHER" id="PTHR12595">
    <property type="entry name" value="POS9-ACTIVATING FACTOR FAP7-RELATED"/>
    <property type="match status" value="1"/>
</dbReference>
<dbReference type="Proteomes" id="UP000483672">
    <property type="component" value="Unassembled WGS sequence"/>
</dbReference>
<evidence type="ECO:0000256" key="8">
    <source>
        <dbReference type="ARBA" id="ARBA00022679"/>
    </source>
</evidence>
<dbReference type="PANTHER" id="PTHR12595:SF0">
    <property type="entry name" value="ADENYLATE KINASE ISOENZYME 6"/>
    <property type="match status" value="1"/>
</dbReference>
<comment type="subcellular location">
    <subcellularLocation>
        <location evidence="16">Cytoplasm</location>
    </subcellularLocation>
    <subcellularLocation>
        <location evidence="16">Nucleus</location>
    </subcellularLocation>
    <subcellularLocation>
        <location evidence="2">Endoplasmic reticulum</location>
    </subcellularLocation>
    <subcellularLocation>
        <location evidence="3">Golgi apparatus</location>
    </subcellularLocation>
</comment>
<keyword evidence="11" id="KW-0256">Endoplasmic reticulum</keyword>
<dbReference type="InterPro" id="IPR027417">
    <property type="entry name" value="P-loop_NTPase"/>
</dbReference>
<dbReference type="FunFam" id="3.40.50.300:FF:000372">
    <property type="entry name" value="Adenylate kinase isoenzyme 6 homolog"/>
    <property type="match status" value="1"/>
</dbReference>
<evidence type="ECO:0000256" key="15">
    <source>
        <dbReference type="ARBA" id="ARBA00023242"/>
    </source>
</evidence>
<comment type="similarity">
    <text evidence="16">Belongs to the adenylate kinase family. AK6 subfamily.</text>
</comment>
<comment type="catalytic activity">
    <reaction evidence="16">
        <text>ATP + H2O = ADP + phosphate + H(+)</text>
        <dbReference type="Rhea" id="RHEA:13065"/>
        <dbReference type="ChEBI" id="CHEBI:15377"/>
        <dbReference type="ChEBI" id="CHEBI:15378"/>
        <dbReference type="ChEBI" id="CHEBI:30616"/>
        <dbReference type="ChEBI" id="CHEBI:43474"/>
        <dbReference type="ChEBI" id="CHEBI:456216"/>
    </reaction>
</comment>
<dbReference type="GO" id="GO:0030008">
    <property type="term" value="C:TRAPP complex"/>
    <property type="evidence" value="ECO:0007669"/>
    <property type="project" value="InterPro"/>
</dbReference>
<keyword evidence="12 16" id="KW-0067">ATP-binding</keyword>
<dbReference type="GO" id="GO:0005524">
    <property type="term" value="F:ATP binding"/>
    <property type="evidence" value="ECO:0007669"/>
    <property type="project" value="UniProtKB-KW"/>
</dbReference>
<evidence type="ECO:0000256" key="3">
    <source>
        <dbReference type="ARBA" id="ARBA00004555"/>
    </source>
</evidence>
<dbReference type="InterPro" id="IPR020618">
    <property type="entry name" value="Adenyl_kinase_AK6"/>
</dbReference>
<dbReference type="GO" id="GO:0016887">
    <property type="term" value="F:ATP hydrolysis activity"/>
    <property type="evidence" value="ECO:0007669"/>
    <property type="project" value="UniProtKB-UniRule"/>
</dbReference>
<feature type="region of interest" description="NMPbind" evidence="16">
    <location>
        <begin position="161"/>
        <end position="184"/>
    </location>
</feature>
<dbReference type="EC" id="2.7.4.3" evidence="16"/>